<dbReference type="PANTHER" id="PTHR30055">
    <property type="entry name" value="HTH-TYPE TRANSCRIPTIONAL REGULATOR RUTR"/>
    <property type="match status" value="1"/>
</dbReference>
<dbReference type="SUPFAM" id="SSF48498">
    <property type="entry name" value="Tetracyclin repressor-like, C-terminal domain"/>
    <property type="match status" value="1"/>
</dbReference>
<dbReference type="Gene3D" id="1.10.357.10">
    <property type="entry name" value="Tetracycline Repressor, domain 2"/>
    <property type="match status" value="1"/>
</dbReference>
<evidence type="ECO:0000256" key="5">
    <source>
        <dbReference type="PROSITE-ProRule" id="PRU00335"/>
    </source>
</evidence>
<protein>
    <submittedName>
        <fullName evidence="7">AcrR family transcriptional regulator</fullName>
    </submittedName>
</protein>
<accession>A0A840I809</accession>
<evidence type="ECO:0000256" key="4">
    <source>
        <dbReference type="ARBA" id="ARBA00023163"/>
    </source>
</evidence>
<evidence type="ECO:0000256" key="1">
    <source>
        <dbReference type="ARBA" id="ARBA00022491"/>
    </source>
</evidence>
<name>A0A840I809_9ACTN</name>
<dbReference type="AlphaFoldDB" id="A0A840I809"/>
<evidence type="ECO:0000259" key="6">
    <source>
        <dbReference type="PROSITE" id="PS50977"/>
    </source>
</evidence>
<dbReference type="InterPro" id="IPR050109">
    <property type="entry name" value="HTH-type_TetR-like_transc_reg"/>
</dbReference>
<dbReference type="PANTHER" id="PTHR30055:SF175">
    <property type="entry name" value="HTH-TYPE TRANSCRIPTIONAL REPRESSOR KSTR2"/>
    <property type="match status" value="1"/>
</dbReference>
<dbReference type="Pfam" id="PF17932">
    <property type="entry name" value="TetR_C_24"/>
    <property type="match status" value="1"/>
</dbReference>
<dbReference type="InterPro" id="IPR009057">
    <property type="entry name" value="Homeodomain-like_sf"/>
</dbReference>
<dbReference type="PROSITE" id="PS50977">
    <property type="entry name" value="HTH_TETR_2"/>
    <property type="match status" value="1"/>
</dbReference>
<dbReference type="SUPFAM" id="SSF46689">
    <property type="entry name" value="Homeodomain-like"/>
    <property type="match status" value="1"/>
</dbReference>
<dbReference type="PRINTS" id="PR00455">
    <property type="entry name" value="HTHTETR"/>
</dbReference>
<evidence type="ECO:0000256" key="3">
    <source>
        <dbReference type="ARBA" id="ARBA00023125"/>
    </source>
</evidence>
<comment type="caution">
    <text evidence="7">The sequence shown here is derived from an EMBL/GenBank/DDBJ whole genome shotgun (WGS) entry which is preliminary data.</text>
</comment>
<dbReference type="InterPro" id="IPR041490">
    <property type="entry name" value="KstR2_TetR_C"/>
</dbReference>
<keyword evidence="2" id="KW-0805">Transcription regulation</keyword>
<sequence>MPAHATPSEVSATPRRDDIRAAAVRLFAERGYYGTGMRDIAEAVGMRASSLYNHVDSKQTLLREIMVATMATLLDEHERVLRTTDDCAEQLRRSMEAHVRYHARHPLEVQVGNREIASLDEPARGEIRELRRRYAQSWQALIERGIAEGRFETASAQLSTYAILEMGIGVSLWYREGGPLGESEVAYHYGDMALRLVQAAAPRPRRRAAPRSRGAAGA</sequence>
<gene>
    <name evidence="7" type="ORF">BDZ31_000225</name>
</gene>
<dbReference type="Pfam" id="PF00440">
    <property type="entry name" value="TetR_N"/>
    <property type="match status" value="1"/>
</dbReference>
<evidence type="ECO:0000256" key="2">
    <source>
        <dbReference type="ARBA" id="ARBA00023015"/>
    </source>
</evidence>
<reference evidence="7 8" key="1">
    <citation type="submission" date="2020-08" db="EMBL/GenBank/DDBJ databases">
        <title>Genomic Encyclopedia of Archaeal and Bacterial Type Strains, Phase II (KMG-II): from individual species to whole genera.</title>
        <authorList>
            <person name="Goeker M."/>
        </authorList>
    </citation>
    <scope>NUCLEOTIDE SEQUENCE [LARGE SCALE GENOMIC DNA]</scope>
    <source>
        <strain evidence="7 8">DSM 23288</strain>
    </source>
</reference>
<proteinExistence type="predicted"/>
<dbReference type="GO" id="GO:0000976">
    <property type="term" value="F:transcription cis-regulatory region binding"/>
    <property type="evidence" value="ECO:0007669"/>
    <property type="project" value="TreeGrafter"/>
</dbReference>
<evidence type="ECO:0000313" key="8">
    <source>
        <dbReference type="Proteomes" id="UP000585272"/>
    </source>
</evidence>
<dbReference type="Proteomes" id="UP000585272">
    <property type="component" value="Unassembled WGS sequence"/>
</dbReference>
<keyword evidence="4" id="KW-0804">Transcription</keyword>
<feature type="DNA-binding region" description="H-T-H motif" evidence="5">
    <location>
        <begin position="36"/>
        <end position="55"/>
    </location>
</feature>
<dbReference type="InterPro" id="IPR036271">
    <property type="entry name" value="Tet_transcr_reg_TetR-rel_C_sf"/>
</dbReference>
<keyword evidence="8" id="KW-1185">Reference proteome</keyword>
<keyword evidence="3 5" id="KW-0238">DNA-binding</keyword>
<feature type="domain" description="HTH tetR-type" evidence="6">
    <location>
        <begin position="13"/>
        <end position="73"/>
    </location>
</feature>
<keyword evidence="1" id="KW-0678">Repressor</keyword>
<organism evidence="7 8">
    <name type="scientific">Conexibacter arvalis</name>
    <dbReference type="NCBI Taxonomy" id="912552"/>
    <lineage>
        <taxon>Bacteria</taxon>
        <taxon>Bacillati</taxon>
        <taxon>Actinomycetota</taxon>
        <taxon>Thermoleophilia</taxon>
        <taxon>Solirubrobacterales</taxon>
        <taxon>Conexibacteraceae</taxon>
        <taxon>Conexibacter</taxon>
    </lineage>
</organism>
<dbReference type="EMBL" id="JACHNU010000001">
    <property type="protein sequence ID" value="MBB4660652.1"/>
    <property type="molecule type" value="Genomic_DNA"/>
</dbReference>
<dbReference type="RefSeq" id="WP_183338162.1">
    <property type="nucleotide sequence ID" value="NZ_JACHNU010000001.1"/>
</dbReference>
<dbReference type="GO" id="GO:0003700">
    <property type="term" value="F:DNA-binding transcription factor activity"/>
    <property type="evidence" value="ECO:0007669"/>
    <property type="project" value="TreeGrafter"/>
</dbReference>
<evidence type="ECO:0000313" key="7">
    <source>
        <dbReference type="EMBL" id="MBB4660652.1"/>
    </source>
</evidence>
<dbReference type="InterPro" id="IPR001647">
    <property type="entry name" value="HTH_TetR"/>
</dbReference>